<dbReference type="AlphaFoldDB" id="A0A9R1VMG8"/>
<evidence type="ECO:0000313" key="2">
    <source>
        <dbReference type="Proteomes" id="UP000235145"/>
    </source>
</evidence>
<sequence length="94" mass="10786">MECAQQCFKSTFNSTTRTPLFNITNGNNENINSNISGGYQHTTFQSTLDVNITSSLFNDAKDKRKLRKLYLDNKKCKNMTTTPNDIFFFSIMLL</sequence>
<protein>
    <submittedName>
        <fullName evidence="1">Uncharacterized protein</fullName>
    </submittedName>
</protein>
<organism evidence="1 2">
    <name type="scientific">Lactuca sativa</name>
    <name type="common">Garden lettuce</name>
    <dbReference type="NCBI Taxonomy" id="4236"/>
    <lineage>
        <taxon>Eukaryota</taxon>
        <taxon>Viridiplantae</taxon>
        <taxon>Streptophyta</taxon>
        <taxon>Embryophyta</taxon>
        <taxon>Tracheophyta</taxon>
        <taxon>Spermatophyta</taxon>
        <taxon>Magnoliopsida</taxon>
        <taxon>eudicotyledons</taxon>
        <taxon>Gunneridae</taxon>
        <taxon>Pentapetalae</taxon>
        <taxon>asterids</taxon>
        <taxon>campanulids</taxon>
        <taxon>Asterales</taxon>
        <taxon>Asteraceae</taxon>
        <taxon>Cichorioideae</taxon>
        <taxon>Cichorieae</taxon>
        <taxon>Lactucinae</taxon>
        <taxon>Lactuca</taxon>
    </lineage>
</organism>
<reference evidence="1 2" key="1">
    <citation type="journal article" date="2017" name="Nat. Commun.">
        <title>Genome assembly with in vitro proximity ligation data and whole-genome triplication in lettuce.</title>
        <authorList>
            <person name="Reyes-Chin-Wo S."/>
            <person name="Wang Z."/>
            <person name="Yang X."/>
            <person name="Kozik A."/>
            <person name="Arikit S."/>
            <person name="Song C."/>
            <person name="Xia L."/>
            <person name="Froenicke L."/>
            <person name="Lavelle D.O."/>
            <person name="Truco M.J."/>
            <person name="Xia R."/>
            <person name="Zhu S."/>
            <person name="Xu C."/>
            <person name="Xu H."/>
            <person name="Xu X."/>
            <person name="Cox K."/>
            <person name="Korf I."/>
            <person name="Meyers B.C."/>
            <person name="Michelmore R.W."/>
        </authorList>
    </citation>
    <scope>NUCLEOTIDE SEQUENCE [LARGE SCALE GENOMIC DNA]</scope>
    <source>
        <strain evidence="2">cv. Salinas</strain>
        <tissue evidence="1">Seedlings</tissue>
    </source>
</reference>
<gene>
    <name evidence="1" type="ORF">LSAT_V11C400177900</name>
</gene>
<evidence type="ECO:0000313" key="1">
    <source>
        <dbReference type="EMBL" id="KAJ0210112.1"/>
    </source>
</evidence>
<name>A0A9R1VMG8_LACSA</name>
<dbReference type="Proteomes" id="UP000235145">
    <property type="component" value="Unassembled WGS sequence"/>
</dbReference>
<dbReference type="EMBL" id="NBSK02000004">
    <property type="protein sequence ID" value="KAJ0210112.1"/>
    <property type="molecule type" value="Genomic_DNA"/>
</dbReference>
<proteinExistence type="predicted"/>
<keyword evidence="2" id="KW-1185">Reference proteome</keyword>
<comment type="caution">
    <text evidence="1">The sequence shown here is derived from an EMBL/GenBank/DDBJ whole genome shotgun (WGS) entry which is preliminary data.</text>
</comment>
<accession>A0A9R1VMG8</accession>